<dbReference type="AlphaFoldDB" id="A0A3P7JHG8"/>
<organism evidence="1 2">
    <name type="scientific">Strongylus vulgaris</name>
    <name type="common">Blood worm</name>
    <dbReference type="NCBI Taxonomy" id="40348"/>
    <lineage>
        <taxon>Eukaryota</taxon>
        <taxon>Metazoa</taxon>
        <taxon>Ecdysozoa</taxon>
        <taxon>Nematoda</taxon>
        <taxon>Chromadorea</taxon>
        <taxon>Rhabditida</taxon>
        <taxon>Rhabditina</taxon>
        <taxon>Rhabditomorpha</taxon>
        <taxon>Strongyloidea</taxon>
        <taxon>Strongylidae</taxon>
        <taxon>Strongylus</taxon>
    </lineage>
</organism>
<accession>A0A3P7JHG8</accession>
<dbReference type="EMBL" id="UYYB01104750">
    <property type="protein sequence ID" value="VDM79329.1"/>
    <property type="molecule type" value="Genomic_DNA"/>
</dbReference>
<proteinExistence type="predicted"/>
<gene>
    <name evidence="1" type="ORF">SVUK_LOCUS14327</name>
</gene>
<keyword evidence="2" id="KW-1185">Reference proteome</keyword>
<evidence type="ECO:0008006" key="3">
    <source>
        <dbReference type="Google" id="ProtNLM"/>
    </source>
</evidence>
<dbReference type="OrthoDB" id="5850893at2759"/>
<name>A0A3P7JHG8_STRVU</name>
<evidence type="ECO:0000313" key="2">
    <source>
        <dbReference type="Proteomes" id="UP000270094"/>
    </source>
</evidence>
<dbReference type="Proteomes" id="UP000270094">
    <property type="component" value="Unassembled WGS sequence"/>
</dbReference>
<reference evidence="1 2" key="1">
    <citation type="submission" date="2018-11" db="EMBL/GenBank/DDBJ databases">
        <authorList>
            <consortium name="Pathogen Informatics"/>
        </authorList>
    </citation>
    <scope>NUCLEOTIDE SEQUENCE [LARGE SCALE GENOMIC DNA]</scope>
</reference>
<sequence>MRAVCDSGSATDNSLMEFQEGIAGPTVAPTVMATLVCQADQQWYYTDGTTTKAITDVYCFTTKDSEQTCATCDASAVTFHPASGEYTTDAISE</sequence>
<protein>
    <recommendedName>
        <fullName evidence="3">C6 domain-containing protein</fullName>
    </recommendedName>
</protein>
<evidence type="ECO:0000313" key="1">
    <source>
        <dbReference type="EMBL" id="VDM79329.1"/>
    </source>
</evidence>